<keyword evidence="5" id="KW-0147">Chitin-binding</keyword>
<comment type="caution">
    <text evidence="15">The sequence shown here is derived from an EMBL/GenBank/DDBJ whole genome shotgun (WGS) entry which is preliminary data.</text>
</comment>
<evidence type="ECO:0000256" key="8">
    <source>
        <dbReference type="ARBA" id="ARBA00023277"/>
    </source>
</evidence>
<dbReference type="InterPro" id="IPR050542">
    <property type="entry name" value="Glycosyl_Hydrlase18_Chitinase"/>
</dbReference>
<dbReference type="SUPFAM" id="SSF51445">
    <property type="entry name" value="(Trans)glycosidases"/>
    <property type="match status" value="1"/>
</dbReference>
<evidence type="ECO:0000256" key="12">
    <source>
        <dbReference type="RuleBase" id="RU004453"/>
    </source>
</evidence>
<dbReference type="EMBL" id="JAWRVE010000043">
    <property type="protein sequence ID" value="KAL1868880.1"/>
    <property type="molecule type" value="Genomic_DNA"/>
</dbReference>
<evidence type="ECO:0000256" key="2">
    <source>
        <dbReference type="ARBA" id="ARBA00004613"/>
    </source>
</evidence>
<dbReference type="GO" id="GO:0008843">
    <property type="term" value="F:endochitinase activity"/>
    <property type="evidence" value="ECO:0007669"/>
    <property type="project" value="UniProtKB-EC"/>
</dbReference>
<evidence type="ECO:0000256" key="3">
    <source>
        <dbReference type="ARBA" id="ARBA00012729"/>
    </source>
</evidence>
<evidence type="ECO:0000256" key="4">
    <source>
        <dbReference type="ARBA" id="ARBA00022525"/>
    </source>
</evidence>
<keyword evidence="16" id="KW-1185">Reference proteome</keyword>
<organism evidence="15 16">
    <name type="scientific">Diaporthe australafricana</name>
    <dbReference type="NCBI Taxonomy" id="127596"/>
    <lineage>
        <taxon>Eukaryota</taxon>
        <taxon>Fungi</taxon>
        <taxon>Dikarya</taxon>
        <taxon>Ascomycota</taxon>
        <taxon>Pezizomycotina</taxon>
        <taxon>Sordariomycetes</taxon>
        <taxon>Sordariomycetidae</taxon>
        <taxon>Diaporthales</taxon>
        <taxon>Diaporthaceae</taxon>
        <taxon>Diaporthe</taxon>
    </lineage>
</organism>
<dbReference type="Proteomes" id="UP001583177">
    <property type="component" value="Unassembled WGS sequence"/>
</dbReference>
<dbReference type="EC" id="3.2.1.14" evidence="3"/>
<accession>A0ABR3WZE1</accession>
<dbReference type="PROSITE" id="PS51910">
    <property type="entry name" value="GH18_2"/>
    <property type="match status" value="1"/>
</dbReference>
<keyword evidence="10" id="KW-0624">Polysaccharide degradation</keyword>
<comment type="subcellular location">
    <subcellularLocation>
        <location evidence="2">Secreted</location>
    </subcellularLocation>
</comment>
<evidence type="ECO:0000313" key="16">
    <source>
        <dbReference type="Proteomes" id="UP001583177"/>
    </source>
</evidence>
<evidence type="ECO:0000256" key="5">
    <source>
        <dbReference type="ARBA" id="ARBA00022669"/>
    </source>
</evidence>
<dbReference type="Pfam" id="PF00704">
    <property type="entry name" value="Glyco_hydro_18"/>
    <property type="match status" value="1"/>
</dbReference>
<name>A0ABR3WZE1_9PEZI</name>
<dbReference type="PANTHER" id="PTHR45708">
    <property type="entry name" value="ENDOCHITINASE"/>
    <property type="match status" value="1"/>
</dbReference>
<evidence type="ECO:0000256" key="7">
    <source>
        <dbReference type="ARBA" id="ARBA00023024"/>
    </source>
</evidence>
<evidence type="ECO:0000256" key="10">
    <source>
        <dbReference type="ARBA" id="ARBA00023326"/>
    </source>
</evidence>
<keyword evidence="6 11" id="KW-0378">Hydrolase</keyword>
<keyword evidence="13" id="KW-0732">Signal</keyword>
<dbReference type="InterPro" id="IPR001579">
    <property type="entry name" value="Glyco_hydro_18_chit_AS"/>
</dbReference>
<dbReference type="InterPro" id="IPR001223">
    <property type="entry name" value="Glyco_hydro18_cat"/>
</dbReference>
<feature type="chain" id="PRO_5045045056" description="chitinase" evidence="13">
    <location>
        <begin position="19"/>
        <end position="340"/>
    </location>
</feature>
<keyword evidence="8" id="KW-0119">Carbohydrate metabolism</keyword>
<dbReference type="Gene3D" id="3.20.20.80">
    <property type="entry name" value="Glycosidases"/>
    <property type="match status" value="1"/>
</dbReference>
<evidence type="ECO:0000256" key="6">
    <source>
        <dbReference type="ARBA" id="ARBA00022801"/>
    </source>
</evidence>
<feature type="domain" description="GH18" evidence="14">
    <location>
        <begin position="40"/>
        <end position="340"/>
    </location>
</feature>
<evidence type="ECO:0000256" key="9">
    <source>
        <dbReference type="ARBA" id="ARBA00023295"/>
    </source>
</evidence>
<comment type="similarity">
    <text evidence="12">Belongs to the glycosyl hydrolase 18 family.</text>
</comment>
<evidence type="ECO:0000256" key="11">
    <source>
        <dbReference type="RuleBase" id="RU000489"/>
    </source>
</evidence>
<dbReference type="InterPro" id="IPR017853">
    <property type="entry name" value="GH"/>
</dbReference>
<evidence type="ECO:0000256" key="1">
    <source>
        <dbReference type="ARBA" id="ARBA00000822"/>
    </source>
</evidence>
<dbReference type="PROSITE" id="PS01095">
    <property type="entry name" value="GH18_1"/>
    <property type="match status" value="1"/>
</dbReference>
<protein>
    <recommendedName>
        <fullName evidence="3">chitinase</fullName>
        <ecNumber evidence="3">3.2.1.14</ecNumber>
    </recommendedName>
</protein>
<comment type="catalytic activity">
    <reaction evidence="1">
        <text>Random endo-hydrolysis of N-acetyl-beta-D-glucosaminide (1-&gt;4)-beta-linkages in chitin and chitodextrins.</text>
        <dbReference type="EC" id="3.2.1.14"/>
    </reaction>
</comment>
<feature type="signal peptide" evidence="13">
    <location>
        <begin position="1"/>
        <end position="18"/>
    </location>
</feature>
<keyword evidence="7" id="KW-0146">Chitin degradation</keyword>
<evidence type="ECO:0000313" key="15">
    <source>
        <dbReference type="EMBL" id="KAL1868880.1"/>
    </source>
</evidence>
<evidence type="ECO:0000256" key="13">
    <source>
        <dbReference type="SAM" id="SignalP"/>
    </source>
</evidence>
<sequence length="340" mass="35598">MKFPSLAALSLAACAVNAAPHAARQIQRTVKRAGDVGDGTSVAAFYGQSTQPGTLSDVCEKESFDVVILAFITSLNPPVLNMGKDTGSPSEAQKEQEGWGLFDGTAAADGGTSLADQISGCQEKGKKVMISFGGQDTLSNATFSSEDEAKEAADKLWNLYLGGTDSADLRPFGSDVTLDGLDLDNETGNGAFYKEFVSEVRSKMDSDSSRTYLISAEPVCGVFEETESSIPDSVLPMLDFVNVQFYNNEPQGIGGSDFEDVIKAWADKFAAASPSPKLFLGIPGGEGAARSNIQSAGEIKETIAAVKDMGITGFGGVGIWDAGYAMVDEAFPEAVKSALA</sequence>
<dbReference type="PANTHER" id="PTHR45708:SF49">
    <property type="entry name" value="ENDOCHITINASE"/>
    <property type="match status" value="1"/>
</dbReference>
<evidence type="ECO:0000259" key="14">
    <source>
        <dbReference type="PROSITE" id="PS51910"/>
    </source>
</evidence>
<proteinExistence type="inferred from homology"/>
<keyword evidence="9 11" id="KW-0326">Glycosidase</keyword>
<reference evidence="15 16" key="1">
    <citation type="journal article" date="2024" name="IMA Fungus">
        <title>IMA Genome - F19 : A genome assembly and annotation guide to empower mycologists, including annotated draft genome sequences of Ceratocystis pirilliformis, Diaporthe australafricana, Fusarium ophioides, Paecilomyces lecythidis, and Sporothrix stenoceras.</title>
        <authorList>
            <person name="Aylward J."/>
            <person name="Wilson A.M."/>
            <person name="Visagie C.M."/>
            <person name="Spraker J."/>
            <person name="Barnes I."/>
            <person name="Buitendag C."/>
            <person name="Ceriani C."/>
            <person name="Del Mar Angel L."/>
            <person name="du Plessis D."/>
            <person name="Fuchs T."/>
            <person name="Gasser K."/>
            <person name="Kramer D."/>
            <person name="Li W."/>
            <person name="Munsamy K."/>
            <person name="Piso A."/>
            <person name="Price J.L."/>
            <person name="Sonnekus B."/>
            <person name="Thomas C."/>
            <person name="van der Nest A."/>
            <person name="van Dijk A."/>
            <person name="van Heerden A."/>
            <person name="van Vuuren N."/>
            <person name="Yilmaz N."/>
            <person name="Duong T.A."/>
            <person name="van der Merwe N.A."/>
            <person name="Wingfield M.J."/>
            <person name="Wingfield B.D."/>
        </authorList>
    </citation>
    <scope>NUCLEOTIDE SEQUENCE [LARGE SCALE GENOMIC DNA]</scope>
    <source>
        <strain evidence="15 16">CMW 18300</strain>
    </source>
</reference>
<gene>
    <name evidence="15" type="primary">CHT2_2</name>
    <name evidence="15" type="ORF">Daus18300_005716</name>
</gene>
<keyword evidence="4" id="KW-0964">Secreted</keyword>